<dbReference type="SMART" id="SM01374">
    <property type="entry name" value="Ribosomal_L14"/>
    <property type="match status" value="1"/>
</dbReference>
<evidence type="ECO:0000256" key="1">
    <source>
        <dbReference type="ARBA" id="ARBA00022980"/>
    </source>
</evidence>
<evidence type="ECO:0000256" key="5">
    <source>
        <dbReference type="RuleBase" id="RU003950"/>
    </source>
</evidence>
<dbReference type="SUPFAM" id="SSF50193">
    <property type="entry name" value="Ribosomal protein L14"/>
    <property type="match status" value="1"/>
</dbReference>
<dbReference type="InterPro" id="IPR005745">
    <property type="entry name" value="Ribosomal_uL14_bac-type"/>
</dbReference>
<comment type="caution">
    <text evidence="6">The sequence shown here is derived from an EMBL/GenBank/DDBJ whole genome shotgun (WGS) entry which is preliminary data.</text>
</comment>
<keyword evidence="3 5" id="KW-0694">RNA-binding</keyword>
<evidence type="ECO:0000256" key="2">
    <source>
        <dbReference type="ARBA" id="ARBA00023274"/>
    </source>
</evidence>
<name>A0A2H0UNV7_9BACT</name>
<evidence type="ECO:0000256" key="3">
    <source>
        <dbReference type="HAMAP-Rule" id="MF_01367"/>
    </source>
</evidence>
<evidence type="ECO:0000313" key="6">
    <source>
        <dbReference type="EMBL" id="PIR88109.1"/>
    </source>
</evidence>
<dbReference type="Gene3D" id="2.40.150.20">
    <property type="entry name" value="Ribosomal protein L14"/>
    <property type="match status" value="1"/>
</dbReference>
<dbReference type="PANTHER" id="PTHR11761">
    <property type="entry name" value="50S/60S RIBOSOMAL PROTEIN L14/L23"/>
    <property type="match status" value="1"/>
</dbReference>
<dbReference type="GO" id="GO:0006412">
    <property type="term" value="P:translation"/>
    <property type="evidence" value="ECO:0007669"/>
    <property type="project" value="UniProtKB-UniRule"/>
</dbReference>
<keyword evidence="3 5" id="KW-0699">rRNA-binding</keyword>
<organism evidence="6 7">
    <name type="scientific">Candidatus Harrisonbacteria bacterium CG10_big_fil_rev_8_21_14_0_10_45_28</name>
    <dbReference type="NCBI Taxonomy" id="1974586"/>
    <lineage>
        <taxon>Bacteria</taxon>
        <taxon>Candidatus Harrisoniibacteriota</taxon>
    </lineage>
</organism>
<gene>
    <name evidence="3" type="primary">rplN</name>
    <name evidence="6" type="ORF">COU10_00960</name>
</gene>
<dbReference type="Pfam" id="PF00238">
    <property type="entry name" value="Ribosomal_L14"/>
    <property type="match status" value="1"/>
</dbReference>
<sequence length="125" mass="14158">MLQLRSLVKVADNSGAKTVRVFTVLGGSRKRYAQIGELVVASVQTADPKHMNKMVKKRDVVRCVVVRQRHPIRRRDGSVLRFDENAVVIVDEKKQPKATRIFGPIPRELKEKGFDSIFSMAEEVV</sequence>
<comment type="similarity">
    <text evidence="3 4">Belongs to the universal ribosomal protein uL14 family.</text>
</comment>
<proteinExistence type="inferred from homology"/>
<dbReference type="PANTHER" id="PTHR11761:SF3">
    <property type="entry name" value="LARGE RIBOSOMAL SUBUNIT PROTEIN UL14M"/>
    <property type="match status" value="1"/>
</dbReference>
<dbReference type="GO" id="GO:0070180">
    <property type="term" value="F:large ribosomal subunit rRNA binding"/>
    <property type="evidence" value="ECO:0007669"/>
    <property type="project" value="TreeGrafter"/>
</dbReference>
<evidence type="ECO:0000256" key="4">
    <source>
        <dbReference type="RuleBase" id="RU003949"/>
    </source>
</evidence>
<dbReference type="NCBIfam" id="TIGR01067">
    <property type="entry name" value="rplN_bact"/>
    <property type="match status" value="1"/>
</dbReference>
<reference evidence="7" key="1">
    <citation type="submission" date="2017-09" db="EMBL/GenBank/DDBJ databases">
        <title>Depth-based differentiation of microbial function through sediment-hosted aquifers and enrichment of novel symbionts in the deep terrestrial subsurface.</title>
        <authorList>
            <person name="Probst A.J."/>
            <person name="Ladd B."/>
            <person name="Jarett J.K."/>
            <person name="Geller-Mcgrath D.E."/>
            <person name="Sieber C.M.K."/>
            <person name="Emerson J.B."/>
            <person name="Anantharaman K."/>
            <person name="Thomas B.C."/>
            <person name="Malmstrom R."/>
            <person name="Stieglmeier M."/>
            <person name="Klingl A."/>
            <person name="Woyke T."/>
            <person name="Ryan C.M."/>
            <person name="Banfield J.F."/>
        </authorList>
    </citation>
    <scope>NUCLEOTIDE SEQUENCE [LARGE SCALE GENOMIC DNA]</scope>
</reference>
<keyword evidence="2 3" id="KW-0687">Ribonucleoprotein</keyword>
<comment type="subunit">
    <text evidence="3">Part of the 50S ribosomal subunit. Forms a cluster with proteins L3 and L19. In the 70S ribosome, L14 and L19 interact and together make contacts with the 16S rRNA in bridges B5 and B8.</text>
</comment>
<dbReference type="InterPro" id="IPR000218">
    <property type="entry name" value="Ribosomal_uL14"/>
</dbReference>
<dbReference type="CDD" id="cd00337">
    <property type="entry name" value="Ribosomal_uL14"/>
    <property type="match status" value="1"/>
</dbReference>
<dbReference type="HAMAP" id="MF_01367">
    <property type="entry name" value="Ribosomal_uL14"/>
    <property type="match status" value="1"/>
</dbReference>
<protein>
    <recommendedName>
        <fullName evidence="3">Large ribosomal subunit protein uL14</fullName>
    </recommendedName>
</protein>
<dbReference type="EMBL" id="PFBC01000016">
    <property type="protein sequence ID" value="PIR88109.1"/>
    <property type="molecule type" value="Genomic_DNA"/>
</dbReference>
<dbReference type="AlphaFoldDB" id="A0A2H0UNV7"/>
<dbReference type="GO" id="GO:0003735">
    <property type="term" value="F:structural constituent of ribosome"/>
    <property type="evidence" value="ECO:0007669"/>
    <property type="project" value="InterPro"/>
</dbReference>
<dbReference type="InterPro" id="IPR036853">
    <property type="entry name" value="Ribosomal_uL14_sf"/>
</dbReference>
<evidence type="ECO:0000313" key="7">
    <source>
        <dbReference type="Proteomes" id="UP000230903"/>
    </source>
</evidence>
<comment type="function">
    <text evidence="3 5">Binds to 23S rRNA. Forms part of two intersubunit bridges in the 70S ribosome.</text>
</comment>
<dbReference type="Proteomes" id="UP000230903">
    <property type="component" value="Unassembled WGS sequence"/>
</dbReference>
<keyword evidence="1 3" id="KW-0689">Ribosomal protein</keyword>
<dbReference type="GO" id="GO:0022625">
    <property type="term" value="C:cytosolic large ribosomal subunit"/>
    <property type="evidence" value="ECO:0007669"/>
    <property type="project" value="TreeGrafter"/>
</dbReference>
<accession>A0A2H0UNV7</accession>